<accession>T2M4I1</accession>
<name>T2M4I1_HYDVU</name>
<dbReference type="EMBL" id="HAAD01000588">
    <property type="protein sequence ID" value="CDG66820.1"/>
    <property type="molecule type" value="mRNA"/>
</dbReference>
<dbReference type="InterPro" id="IPR026555">
    <property type="entry name" value="NSL3/Tex30"/>
</dbReference>
<sequence>VMECNSVTVTSKESVIQIKPETLSKEFLSKEQRNVLLKVIFKEHSYSHPYQSLFQINEEKYDSKNTSIPPYSVLKVSTTIWNDDDGEDEIDIEKDYYPSSISTVRYDISKARVVMDEVDVYLNSLWKDINKDEDKKIVRNCTCREQTELFDCIYKTINNYQLAKLTYEKHANEPVLRRLALDKATKRVHKSFSYVFWNPKHIAWLHGVLLDGLGSSLFLCYLEILQSLRRKEPELIERTLLEDKTASEKERSAGLPNLSAKLKKNWEPSVGLSTKINMEMFSITPFVLMIPSGPNIPHQSSKRSRFWYNQLSSFAKPISINVPAYKTPDGYIVKHYLEHCISVIRTKITSMLCDVKQGYFHNHFKKALAKVFADVWASINGCKHKSIGQTEKIGYQERFSDVELLFKGIMIAQVALLNKVDAVICLGFPGKQFSNKEKEIGKEEYWQSFLKIECPVLFFAGAHGALSSFTETEKLCKSIKSETSFVVVEGGDDMLRLSKSHKMKLGITQNMIDKLIQDEIYLFMKKLFFHKSHYVKEQFNPKKKKKKIELIGKEEIKIIRKRILQKKKPLQPLKIVPPPQTLLTPPSELPNNFVNLNKDNNNHSAGLLTTANQYFTTSTLEETRNLVCSLSDQQTSSNKLSAGKPKNKKLSKDKFKKVRNIFTASFDSQPSAKKKSCPNNYYSVPDAFNTTQNLQQVQAGLLSSSSTGQIQVQGSSFYYLHQTHGSLPKNSIESSTSVLPNLKGQLVSSGSGKQTIVVHPISRFVINQPTVSSLSTINSSSNQITEYDHIAENINNCIDDKKSCMSISTTSNCESQASSSGSLQSSQSVPSTSLLTELSSNDLRYFTNLILKQKNQTIFTSSSICVSSSAKCATYTGNSLGSSFRASSTTASSTTSSLMFDGFKHLSSPSLLNSHSVQNPFKSFEPLNEKVSVFKNVQGSLHPPISQCNLNIRPTATPKKYRVNSPYFSGVCGNNTNGSFTLTYNPQYKNSKSTSIQNGVKVSFSSPTSLSNIPDFCSQKIANSVTTAATKALVSSSNTNISNVQELSRQKSAYYLSCNSTKGSGSLMNDKKNKKHFLNKNPSSIIEPNELVVKPGHLSEINQLDTYLSNNRFTSETIVSEQKAIDEQQRMYSLLQNFLKQSNVGQSQYMDVTCTDNLSLLNKVDSPTVAENAKGDGFYDYVKAHFDEAFALRTLNDISKEFNQNTAKSKVDKKEYPSLLVDNVFNESVTRQQFVANTLNLPFSKNKMLYTNGQEILTNINSISSSYLSKGPVPATTVLLNNSHSIDKDLHSIVVDNLEKSELIGDAKNVLHEFSQNIRCNSLEKLVDSAEKCVDSSKKLNLQQQSNIETFYSATEDKNDKDTKRENENKLSVTFNPMMSSEMSREDISKEIISTESGDCKTAVTEDRKNFKIDNECFPKLNLSEPRSGRVSRDRSVDKLLKSSIFSKFSDTNKPEEPSLTPLLIDAPVIGENAVQNVSSEINFSVNGYSSQSDNIPCDEVSFCTPLHEKPVDLIFKAVTENGGTNGSLKEFISAESQSFFMADSIVNLKNTLHSINNLKDKSLLFTEPTMSYLLKGDSFDNPDCSKKDIF</sequence>
<dbReference type="GO" id="GO:0044545">
    <property type="term" value="C:NSL complex"/>
    <property type="evidence" value="ECO:0007669"/>
    <property type="project" value="TreeGrafter"/>
</dbReference>
<dbReference type="PANTHER" id="PTHR13136:SF16">
    <property type="entry name" value="KAT8 REGULATORY NSL COMPLEX SUBUNIT 3"/>
    <property type="match status" value="1"/>
</dbReference>
<dbReference type="PANTHER" id="PTHR13136">
    <property type="entry name" value="TESTIS DEVELOPMENT PROTEIN PRTD"/>
    <property type="match status" value="1"/>
</dbReference>
<dbReference type="GO" id="GO:0045944">
    <property type="term" value="P:positive regulation of transcription by RNA polymerase II"/>
    <property type="evidence" value="ECO:0007669"/>
    <property type="project" value="TreeGrafter"/>
</dbReference>
<evidence type="ECO:0000313" key="1">
    <source>
        <dbReference type="EMBL" id="CDG66820.1"/>
    </source>
</evidence>
<protein>
    <submittedName>
        <fullName evidence="1">Uncharacterized protein KIAA1310</fullName>
    </submittedName>
</protein>
<reference evidence="1" key="1">
    <citation type="journal article" date="2013" name="Genome Biol. Evol.">
        <title>Punctuated emergences of genetic and phenotypic innovations in eumetazoan, bilaterian, euteleostome, and hominidae ancestors.</title>
        <authorList>
            <person name="Wenger Y."/>
            <person name="Galliot B."/>
        </authorList>
    </citation>
    <scope>NUCLEOTIDE SEQUENCE</scope>
    <source>
        <tissue evidence="1">Whole animals</tissue>
    </source>
</reference>
<organism evidence="1">
    <name type="scientific">Hydra vulgaris</name>
    <name type="common">Hydra</name>
    <name type="synonym">Hydra attenuata</name>
    <dbReference type="NCBI Taxonomy" id="6087"/>
    <lineage>
        <taxon>Eukaryota</taxon>
        <taxon>Metazoa</taxon>
        <taxon>Cnidaria</taxon>
        <taxon>Hydrozoa</taxon>
        <taxon>Hydroidolina</taxon>
        <taxon>Anthoathecata</taxon>
        <taxon>Aplanulata</taxon>
        <taxon>Hydridae</taxon>
        <taxon>Hydra</taxon>
    </lineage>
</organism>
<feature type="non-terminal residue" evidence="1">
    <location>
        <position position="1"/>
    </location>
</feature>
<proteinExistence type="evidence at transcript level"/>
<gene>
    <name evidence="1" type="primary">KIAA1310</name>
</gene>
<dbReference type="OrthoDB" id="5987395at2759"/>